<reference evidence="4 5" key="1">
    <citation type="submission" date="2014-09" db="EMBL/GenBank/DDBJ databases">
        <title>Complete genome sequence of Endomicrobium proavitum.</title>
        <authorList>
            <person name="Zheng H."/>
        </authorList>
    </citation>
    <scope>NUCLEOTIDE SEQUENCE [LARGE SCALE GENOMIC DNA]</scope>
    <source>
        <strain evidence="4 5">Rsa215</strain>
    </source>
</reference>
<dbReference type="InterPro" id="IPR025194">
    <property type="entry name" value="RodZ-like_C"/>
</dbReference>
<dbReference type="EMBL" id="CP009498">
    <property type="protein sequence ID" value="AKL97955.1"/>
    <property type="molecule type" value="Genomic_DNA"/>
</dbReference>
<dbReference type="OrthoDB" id="9797543at2"/>
<evidence type="ECO:0000256" key="2">
    <source>
        <dbReference type="SAM" id="Phobius"/>
    </source>
</evidence>
<keyword evidence="2" id="KW-0812">Transmembrane</keyword>
<organism evidence="4 5">
    <name type="scientific">Endomicrobium proavitum</name>
    <dbReference type="NCBI Taxonomy" id="1408281"/>
    <lineage>
        <taxon>Bacteria</taxon>
        <taxon>Pseudomonadati</taxon>
        <taxon>Elusimicrobiota</taxon>
        <taxon>Endomicrobiia</taxon>
        <taxon>Endomicrobiales</taxon>
        <taxon>Endomicrobiaceae</taxon>
        <taxon>Endomicrobium</taxon>
    </lineage>
</organism>
<dbReference type="GO" id="GO:0003677">
    <property type="term" value="F:DNA binding"/>
    <property type="evidence" value="ECO:0007669"/>
    <property type="project" value="InterPro"/>
</dbReference>
<dbReference type="InterPro" id="IPR010982">
    <property type="entry name" value="Lambda_DNA-bd_dom_sf"/>
</dbReference>
<feature type="domain" description="Cytoskeleton protein RodZ-like C-terminal" evidence="3">
    <location>
        <begin position="175"/>
        <end position="244"/>
    </location>
</feature>
<gene>
    <name evidence="4" type="ORF">Epro_0576</name>
</gene>
<evidence type="ECO:0000259" key="3">
    <source>
        <dbReference type="Pfam" id="PF13464"/>
    </source>
</evidence>
<dbReference type="Gene3D" id="1.10.260.40">
    <property type="entry name" value="lambda repressor-like DNA-binding domains"/>
    <property type="match status" value="1"/>
</dbReference>
<keyword evidence="2" id="KW-0472">Membrane</keyword>
<sequence length="253" mass="28066">MKELGKLLKEKRLSKGLTFDAVHKAVKIQEKYLQAIEDGDDTVFVAEVYYKSFVRSYAKFLGFDADALLKEHNLTKIPPLDSLQQQPIQELSKNTPEKNAAKQDAQNTPERKKTDIKKPVAALLVAAVLLGAFMYLNKKISSSSAFSAAAVVKIEEKAEPQNVITPPDVLRQKVVLEAVDTVWVKVDGDGKEIFEGTLIKGARQELFADDSFVLRIGYTPGVRVFFNGQEIDVKTGSIQDVKTVVLKKRVGSK</sequence>
<feature type="transmembrane region" description="Helical" evidence="2">
    <location>
        <begin position="120"/>
        <end position="136"/>
    </location>
</feature>
<dbReference type="Pfam" id="PF13413">
    <property type="entry name" value="HTH_25"/>
    <property type="match status" value="1"/>
</dbReference>
<dbReference type="Pfam" id="PF13464">
    <property type="entry name" value="RodZ_C"/>
    <property type="match status" value="1"/>
</dbReference>
<dbReference type="PANTHER" id="PTHR34475">
    <property type="match status" value="1"/>
</dbReference>
<evidence type="ECO:0000313" key="4">
    <source>
        <dbReference type="EMBL" id="AKL97955.1"/>
    </source>
</evidence>
<dbReference type="Proteomes" id="UP000035337">
    <property type="component" value="Chromosome"/>
</dbReference>
<protein>
    <recommendedName>
        <fullName evidence="3">Cytoskeleton protein RodZ-like C-terminal domain-containing protein</fullName>
    </recommendedName>
</protein>
<dbReference type="STRING" id="1408281.Epro_0576"/>
<evidence type="ECO:0000313" key="5">
    <source>
        <dbReference type="Proteomes" id="UP000035337"/>
    </source>
</evidence>
<keyword evidence="2" id="KW-1133">Transmembrane helix</keyword>
<dbReference type="RefSeq" id="WP_052570442.1">
    <property type="nucleotide sequence ID" value="NZ_CP009498.1"/>
</dbReference>
<name>A0A0G3WJC3_9BACT</name>
<dbReference type="PANTHER" id="PTHR34475:SF1">
    <property type="entry name" value="CYTOSKELETON PROTEIN RODZ"/>
    <property type="match status" value="1"/>
</dbReference>
<proteinExistence type="predicted"/>
<accession>A0A0G3WJC3</accession>
<dbReference type="InterPro" id="IPR050400">
    <property type="entry name" value="Bact_Cytoskel_RodZ"/>
</dbReference>
<dbReference type="SUPFAM" id="SSF47413">
    <property type="entry name" value="lambda repressor-like DNA-binding domains"/>
    <property type="match status" value="1"/>
</dbReference>
<keyword evidence="5" id="KW-1185">Reference proteome</keyword>
<feature type="region of interest" description="Disordered" evidence="1">
    <location>
        <begin position="92"/>
        <end position="114"/>
    </location>
</feature>
<dbReference type="AlphaFoldDB" id="A0A0G3WJC3"/>
<evidence type="ECO:0000256" key="1">
    <source>
        <dbReference type="SAM" id="MobiDB-lite"/>
    </source>
</evidence>
<dbReference type="KEGG" id="epo:Epro_0576"/>